<dbReference type="CDD" id="cd06121">
    <property type="entry name" value="cupin_YML079wp"/>
    <property type="match status" value="1"/>
</dbReference>
<dbReference type="PANTHER" id="PTHR33387:SF3">
    <property type="entry name" value="DUF985 DOMAIN-CONTAINING PROTEIN"/>
    <property type="match status" value="1"/>
</dbReference>
<comment type="caution">
    <text evidence="2">The sequence shown here is derived from an EMBL/GenBank/DDBJ whole genome shotgun (WGS) entry which is preliminary data.</text>
</comment>
<dbReference type="InterPro" id="IPR039935">
    <property type="entry name" value="YML079W-like"/>
</dbReference>
<gene>
    <name evidence="2" type="ORF">GTQ38_16155</name>
</gene>
<accession>A0A6L9EFQ6</accession>
<reference evidence="2 3" key="1">
    <citation type="submission" date="2020-01" db="EMBL/GenBank/DDBJ databases">
        <title>Bacteria diversity of Porities sp.</title>
        <authorList>
            <person name="Wang G."/>
        </authorList>
    </citation>
    <scope>NUCLEOTIDE SEQUENCE [LARGE SCALE GENOMIC DNA]</scope>
    <source>
        <strain evidence="2 3">R33</strain>
    </source>
</reference>
<keyword evidence="3" id="KW-1185">Reference proteome</keyword>
<evidence type="ECO:0000313" key="3">
    <source>
        <dbReference type="Proteomes" id="UP000475249"/>
    </source>
</evidence>
<organism evidence="2 3">
    <name type="scientific">Poritiphilus flavus</name>
    <dbReference type="NCBI Taxonomy" id="2697053"/>
    <lineage>
        <taxon>Bacteria</taxon>
        <taxon>Pseudomonadati</taxon>
        <taxon>Bacteroidota</taxon>
        <taxon>Flavobacteriia</taxon>
        <taxon>Flavobacteriales</taxon>
        <taxon>Flavobacteriaceae</taxon>
        <taxon>Poritiphilus</taxon>
    </lineage>
</organism>
<dbReference type="AlphaFoldDB" id="A0A6L9EFQ6"/>
<dbReference type="Proteomes" id="UP000475249">
    <property type="component" value="Unassembled WGS sequence"/>
</dbReference>
<dbReference type="SUPFAM" id="SSF51182">
    <property type="entry name" value="RmlC-like cupins"/>
    <property type="match status" value="1"/>
</dbReference>
<dbReference type="InterPro" id="IPR009327">
    <property type="entry name" value="Cupin_DUF985"/>
</dbReference>
<evidence type="ECO:0000313" key="2">
    <source>
        <dbReference type="EMBL" id="NAS13546.1"/>
    </source>
</evidence>
<evidence type="ECO:0000259" key="1">
    <source>
        <dbReference type="Pfam" id="PF06172"/>
    </source>
</evidence>
<dbReference type="RefSeq" id="WP_161436583.1">
    <property type="nucleotide sequence ID" value="NZ_WXYO01000007.1"/>
</dbReference>
<dbReference type="EMBL" id="WXYO01000007">
    <property type="protein sequence ID" value="NAS13546.1"/>
    <property type="molecule type" value="Genomic_DNA"/>
</dbReference>
<dbReference type="Gene3D" id="2.60.120.10">
    <property type="entry name" value="Jelly Rolls"/>
    <property type="match status" value="1"/>
</dbReference>
<dbReference type="InterPro" id="IPR011051">
    <property type="entry name" value="RmlC_Cupin_sf"/>
</dbReference>
<name>A0A6L9EFQ6_9FLAO</name>
<dbReference type="Pfam" id="PF06172">
    <property type="entry name" value="Cupin_5"/>
    <property type="match status" value="1"/>
</dbReference>
<dbReference type="PANTHER" id="PTHR33387">
    <property type="entry name" value="RMLC-LIKE JELLY ROLL FOLD PROTEIN"/>
    <property type="match status" value="1"/>
</dbReference>
<proteinExistence type="predicted"/>
<sequence length="167" mass="19265">MKEIQELIQQLNLSPHPEGGYFKETYRSADSVEVQNELWPQPVQRNYCTGIYFLLTSDTFSAFHRIKQDELWHFYKGDAIRIHMIDPEGQYSHVVLGGDFEKGEVPQYAVPKGIWFAAEMVEQDSYALVGCTVAPGFDFEDFELPSRESLLELFPQHSDIITNLTRV</sequence>
<feature type="domain" description="DUF985" evidence="1">
    <location>
        <begin position="5"/>
        <end position="144"/>
    </location>
</feature>
<protein>
    <recommendedName>
        <fullName evidence="1">DUF985 domain-containing protein</fullName>
    </recommendedName>
</protein>
<dbReference type="InterPro" id="IPR014710">
    <property type="entry name" value="RmlC-like_jellyroll"/>
</dbReference>